<keyword evidence="8" id="KW-1185">Reference proteome</keyword>
<evidence type="ECO:0000256" key="3">
    <source>
        <dbReference type="ARBA" id="ARBA00023125"/>
    </source>
</evidence>
<name>A0A7W7REH6_9ACTN</name>
<dbReference type="Pfam" id="PF00126">
    <property type="entry name" value="HTH_1"/>
    <property type="match status" value="1"/>
</dbReference>
<keyword evidence="3 7" id="KW-0238">DNA-binding</keyword>
<dbReference type="RefSeq" id="WP_184575193.1">
    <property type="nucleotide sequence ID" value="NZ_JACHJT010000001.1"/>
</dbReference>
<accession>A0A7W7REH6</accession>
<evidence type="ECO:0000259" key="6">
    <source>
        <dbReference type="PROSITE" id="PS50931"/>
    </source>
</evidence>
<dbReference type="PANTHER" id="PTHR30346">
    <property type="entry name" value="TRANSCRIPTIONAL DUAL REGULATOR HCAR-RELATED"/>
    <property type="match status" value="1"/>
</dbReference>
<dbReference type="PANTHER" id="PTHR30346:SF29">
    <property type="entry name" value="LYSR SUBSTRATE-BINDING"/>
    <property type="match status" value="1"/>
</dbReference>
<dbReference type="GO" id="GO:0003677">
    <property type="term" value="F:DNA binding"/>
    <property type="evidence" value="ECO:0007669"/>
    <property type="project" value="UniProtKB-KW"/>
</dbReference>
<dbReference type="PROSITE" id="PS50931">
    <property type="entry name" value="HTH_LYSR"/>
    <property type="match status" value="1"/>
</dbReference>
<evidence type="ECO:0000256" key="2">
    <source>
        <dbReference type="ARBA" id="ARBA00023015"/>
    </source>
</evidence>
<dbReference type="InterPro" id="IPR000847">
    <property type="entry name" value="LysR_HTH_N"/>
</dbReference>
<dbReference type="SUPFAM" id="SSF46785">
    <property type="entry name" value="Winged helix' DNA-binding domain"/>
    <property type="match status" value="1"/>
</dbReference>
<dbReference type="EMBL" id="JACHJT010000001">
    <property type="protein sequence ID" value="MBB4930173.1"/>
    <property type="molecule type" value="Genomic_DNA"/>
</dbReference>
<dbReference type="Gene3D" id="3.40.190.10">
    <property type="entry name" value="Periplasmic binding protein-like II"/>
    <property type="match status" value="2"/>
</dbReference>
<dbReference type="InterPro" id="IPR036388">
    <property type="entry name" value="WH-like_DNA-bd_sf"/>
</dbReference>
<proteinExistence type="inferred from homology"/>
<dbReference type="Gene3D" id="1.10.10.10">
    <property type="entry name" value="Winged helix-like DNA-binding domain superfamily/Winged helix DNA-binding domain"/>
    <property type="match status" value="1"/>
</dbReference>
<dbReference type="GO" id="GO:0032993">
    <property type="term" value="C:protein-DNA complex"/>
    <property type="evidence" value="ECO:0007669"/>
    <property type="project" value="TreeGrafter"/>
</dbReference>
<dbReference type="InterPro" id="IPR005119">
    <property type="entry name" value="LysR_subst-bd"/>
</dbReference>
<sequence length="333" mass="34512">MLDLLRLQILKEFGDQGTIAATAQSLGYTPSAISQQLSTLEREAGTPLLDRTARSAELTDSGQLLAEHAEQILAMVEAAESVLAAQTGVAMGRVTVTAFPTAAVAFAPRLAQSLRRHEGMQLVLRQTMRSAGSRQVATGEVDIALVDQWSGAAPDSSAGTLRHIHLLHDPMVLAVPEGHRLADPSQPVELRELLGEAWIAAPHGEPSRFGTDQLLADVGGAPAAAWEFEGLGTILSLVARGIGVAAVPALALAGGTTGIAFRRLPRAAPFRDVYAVVRATSVRRPAIEATLRALETAAADVRRSLGAALDSATNPGPAAEADAGTGTAPEDGG</sequence>
<dbReference type="Pfam" id="PF03466">
    <property type="entry name" value="LysR_substrate"/>
    <property type="match status" value="1"/>
</dbReference>
<dbReference type="InterPro" id="IPR036390">
    <property type="entry name" value="WH_DNA-bd_sf"/>
</dbReference>
<comment type="caution">
    <text evidence="7">The sequence shown here is derived from an EMBL/GenBank/DDBJ whole genome shotgun (WGS) entry which is preliminary data.</text>
</comment>
<feature type="domain" description="HTH lysR-type" evidence="6">
    <location>
        <begin position="2"/>
        <end position="59"/>
    </location>
</feature>
<organism evidence="7 8">
    <name type="scientific">Lipingzhangella halophila</name>
    <dbReference type="NCBI Taxonomy" id="1783352"/>
    <lineage>
        <taxon>Bacteria</taxon>
        <taxon>Bacillati</taxon>
        <taxon>Actinomycetota</taxon>
        <taxon>Actinomycetes</taxon>
        <taxon>Streptosporangiales</taxon>
        <taxon>Nocardiopsidaceae</taxon>
        <taxon>Lipingzhangella</taxon>
    </lineage>
</organism>
<evidence type="ECO:0000256" key="4">
    <source>
        <dbReference type="ARBA" id="ARBA00023163"/>
    </source>
</evidence>
<protein>
    <submittedName>
        <fullName evidence="7">DNA-binding transcriptional LysR family regulator</fullName>
    </submittedName>
</protein>
<evidence type="ECO:0000313" key="7">
    <source>
        <dbReference type="EMBL" id="MBB4930173.1"/>
    </source>
</evidence>
<gene>
    <name evidence="7" type="ORF">F4561_000993</name>
</gene>
<keyword evidence="4" id="KW-0804">Transcription</keyword>
<evidence type="ECO:0000256" key="1">
    <source>
        <dbReference type="ARBA" id="ARBA00009437"/>
    </source>
</evidence>
<feature type="region of interest" description="Disordered" evidence="5">
    <location>
        <begin position="309"/>
        <end position="333"/>
    </location>
</feature>
<reference evidence="7 8" key="1">
    <citation type="submission" date="2020-08" db="EMBL/GenBank/DDBJ databases">
        <title>Sequencing the genomes of 1000 actinobacteria strains.</title>
        <authorList>
            <person name="Klenk H.-P."/>
        </authorList>
    </citation>
    <scope>NUCLEOTIDE SEQUENCE [LARGE SCALE GENOMIC DNA]</scope>
    <source>
        <strain evidence="7 8">DSM 102030</strain>
    </source>
</reference>
<evidence type="ECO:0000313" key="8">
    <source>
        <dbReference type="Proteomes" id="UP000523007"/>
    </source>
</evidence>
<dbReference type="AlphaFoldDB" id="A0A7W7REH6"/>
<dbReference type="Proteomes" id="UP000523007">
    <property type="component" value="Unassembled WGS sequence"/>
</dbReference>
<dbReference type="SUPFAM" id="SSF53850">
    <property type="entry name" value="Periplasmic binding protein-like II"/>
    <property type="match status" value="1"/>
</dbReference>
<keyword evidence="2" id="KW-0805">Transcription regulation</keyword>
<comment type="similarity">
    <text evidence="1">Belongs to the LysR transcriptional regulatory family.</text>
</comment>
<evidence type="ECO:0000256" key="5">
    <source>
        <dbReference type="SAM" id="MobiDB-lite"/>
    </source>
</evidence>
<dbReference type="GO" id="GO:0003700">
    <property type="term" value="F:DNA-binding transcription factor activity"/>
    <property type="evidence" value="ECO:0007669"/>
    <property type="project" value="InterPro"/>
</dbReference>